<dbReference type="InterPro" id="IPR000859">
    <property type="entry name" value="CUB_dom"/>
</dbReference>
<evidence type="ECO:0000313" key="4">
    <source>
        <dbReference type="EMBL" id="KDQ71477.1"/>
    </source>
</evidence>
<reference evidence="4 5" key="1">
    <citation type="journal article" date="2014" name="Nat. Commun.">
        <title>Molecular traces of alternative social organization in a termite genome.</title>
        <authorList>
            <person name="Terrapon N."/>
            <person name="Li C."/>
            <person name="Robertson H.M."/>
            <person name="Ji L."/>
            <person name="Meng X."/>
            <person name="Booth W."/>
            <person name="Chen Z."/>
            <person name="Childers C.P."/>
            <person name="Glastad K.M."/>
            <person name="Gokhale K."/>
            <person name="Gowin J."/>
            <person name="Gronenberg W."/>
            <person name="Hermansen R.A."/>
            <person name="Hu H."/>
            <person name="Hunt B.G."/>
            <person name="Huylmans A.K."/>
            <person name="Khalil S.M."/>
            <person name="Mitchell R.D."/>
            <person name="Munoz-Torres M.C."/>
            <person name="Mustard J.A."/>
            <person name="Pan H."/>
            <person name="Reese J.T."/>
            <person name="Scharf M.E."/>
            <person name="Sun F."/>
            <person name="Vogel H."/>
            <person name="Xiao J."/>
            <person name="Yang W."/>
            <person name="Yang Z."/>
            <person name="Yang Z."/>
            <person name="Zhou J."/>
            <person name="Zhu J."/>
            <person name="Brent C.S."/>
            <person name="Elsik C.G."/>
            <person name="Goodisman M.A."/>
            <person name="Liberles D.A."/>
            <person name="Roe R.M."/>
            <person name="Vargo E.L."/>
            <person name="Vilcinskas A."/>
            <person name="Wang J."/>
            <person name="Bornberg-Bauer E."/>
            <person name="Korb J."/>
            <person name="Zhang G."/>
            <person name="Liebig J."/>
        </authorList>
    </citation>
    <scope>NUCLEOTIDE SEQUENCE [LARGE SCALE GENOMIC DNA]</scope>
    <source>
        <tissue evidence="4">Whole organism</tissue>
    </source>
</reference>
<name>A0A067QE57_ZOONE</name>
<dbReference type="STRING" id="136037.A0A067QE57"/>
<dbReference type="Gene3D" id="2.60.120.290">
    <property type="entry name" value="Spermadhesin, CUB domain"/>
    <property type="match status" value="1"/>
</dbReference>
<dbReference type="SUPFAM" id="SSF49854">
    <property type="entry name" value="Spermadhesin, CUB domain"/>
    <property type="match status" value="1"/>
</dbReference>
<dbReference type="eggNOG" id="KOG4292">
    <property type="taxonomic scope" value="Eukaryota"/>
</dbReference>
<comment type="caution">
    <text evidence="2">Lacks conserved residue(s) required for the propagation of feature annotation.</text>
</comment>
<gene>
    <name evidence="4" type="ORF">L798_13409</name>
</gene>
<dbReference type="Proteomes" id="UP000027135">
    <property type="component" value="Unassembled WGS sequence"/>
</dbReference>
<dbReference type="SMART" id="SM00042">
    <property type="entry name" value="CUB"/>
    <property type="match status" value="1"/>
</dbReference>
<dbReference type="OrthoDB" id="7611901at2759"/>
<proteinExistence type="predicted"/>
<dbReference type="InterPro" id="IPR052129">
    <property type="entry name" value="Spermadhesin-Link_domain"/>
</dbReference>
<dbReference type="PANTHER" id="PTHR46908">
    <property type="entry name" value="CUBILIN-LIKE PROTEIN"/>
    <property type="match status" value="1"/>
</dbReference>
<keyword evidence="1" id="KW-1015">Disulfide bond</keyword>
<evidence type="ECO:0000256" key="2">
    <source>
        <dbReference type="PROSITE-ProRule" id="PRU00059"/>
    </source>
</evidence>
<dbReference type="Pfam" id="PF00431">
    <property type="entry name" value="CUB"/>
    <property type="match status" value="1"/>
</dbReference>
<dbReference type="PROSITE" id="PS01180">
    <property type="entry name" value="CUB"/>
    <property type="match status" value="1"/>
</dbReference>
<dbReference type="AlphaFoldDB" id="A0A067QE57"/>
<dbReference type="PANTHER" id="PTHR46908:SF4">
    <property type="entry name" value="TUMOR NECROSIS FACTOR-INDUCIBLE GENE 6 PROTEIN"/>
    <property type="match status" value="1"/>
</dbReference>
<dbReference type="InterPro" id="IPR035914">
    <property type="entry name" value="Sperma_CUB_dom_sf"/>
</dbReference>
<evidence type="ECO:0000256" key="1">
    <source>
        <dbReference type="ARBA" id="ARBA00023157"/>
    </source>
</evidence>
<protein>
    <submittedName>
        <fullName evidence="4">Membrane frizzled-related protein</fullName>
    </submittedName>
</protein>
<evidence type="ECO:0000313" key="5">
    <source>
        <dbReference type="Proteomes" id="UP000027135"/>
    </source>
</evidence>
<organism evidence="4 5">
    <name type="scientific">Zootermopsis nevadensis</name>
    <name type="common">Dampwood termite</name>
    <dbReference type="NCBI Taxonomy" id="136037"/>
    <lineage>
        <taxon>Eukaryota</taxon>
        <taxon>Metazoa</taxon>
        <taxon>Ecdysozoa</taxon>
        <taxon>Arthropoda</taxon>
        <taxon>Hexapoda</taxon>
        <taxon>Insecta</taxon>
        <taxon>Pterygota</taxon>
        <taxon>Neoptera</taxon>
        <taxon>Polyneoptera</taxon>
        <taxon>Dictyoptera</taxon>
        <taxon>Blattodea</taxon>
        <taxon>Blattoidea</taxon>
        <taxon>Termitoidae</taxon>
        <taxon>Termopsidae</taxon>
        <taxon>Zootermopsis</taxon>
    </lineage>
</organism>
<feature type="domain" description="CUB" evidence="3">
    <location>
        <begin position="9"/>
        <end position="109"/>
    </location>
</feature>
<evidence type="ECO:0000259" key="3">
    <source>
        <dbReference type="PROSITE" id="PS01180"/>
    </source>
</evidence>
<dbReference type="CDD" id="cd00041">
    <property type="entry name" value="CUB"/>
    <property type="match status" value="1"/>
</dbReference>
<dbReference type="InParanoid" id="A0A067QE57"/>
<accession>A0A067QE57</accession>
<dbReference type="EMBL" id="KK874024">
    <property type="protein sequence ID" value="KDQ71477.1"/>
    <property type="molecule type" value="Genomic_DNA"/>
</dbReference>
<sequence length="109" mass="12005">MIYSAGRGCGGRLFNYGGVFTSPMYPVNYRNSSHCRWDVSVPVGTQPVLKFTVFDIGPQSTCDSDFVELYDVDTETNAETFMAKYCGEVSGGITCLYLLTFSSHVNKGK</sequence>
<keyword evidence="5" id="KW-1185">Reference proteome</keyword>